<keyword evidence="4" id="KW-1185">Reference proteome</keyword>
<name>A0ABQ1UF47_9NOCA</name>
<dbReference type="Pfam" id="PF07510">
    <property type="entry name" value="GmrSD_C"/>
    <property type="match status" value="1"/>
</dbReference>
<sequence>MAITVVGLIAPDDTKQSNDQAAAVIGSAPVTPTESATATSAPTPSSETPAPAPSTAGQVGSGSAAQSSLTLLNTLAVKGRAPRTGYSRAQFGQAWTDDVNVAGGHNGCDTRNDVLRRDLTSIVARAGTRGCVVTSGVLADPYTGNRIDFVRGEKTSQAVQIDHVVALDDAWQKGAQQLSADTRRDLANDPRNLQATDGPTNSRKGSGDAATWLPPNRSFRCTYVARQVTVKAAYRLWVTQAEKDAIARVLGSCGAANAAPVAPAQPTRTQTRTPVPRPAPRYTPPPPAPVAPVVPDGGSVYYANCTAAKAAGAAPIQAGQPGYRPALDRDGDGTACDKS</sequence>
<dbReference type="Pfam" id="PF05901">
    <property type="entry name" value="Excalibur"/>
    <property type="match status" value="1"/>
</dbReference>
<evidence type="ECO:0000256" key="1">
    <source>
        <dbReference type="SAM" id="MobiDB-lite"/>
    </source>
</evidence>
<feature type="region of interest" description="Disordered" evidence="1">
    <location>
        <begin position="28"/>
        <end position="62"/>
    </location>
</feature>
<accession>A0ABQ1UF47</accession>
<organism evidence="3 4">
    <name type="scientific">Williamsia phyllosphaerae</name>
    <dbReference type="NCBI Taxonomy" id="885042"/>
    <lineage>
        <taxon>Bacteria</taxon>
        <taxon>Bacillati</taxon>
        <taxon>Actinomycetota</taxon>
        <taxon>Actinomycetes</taxon>
        <taxon>Mycobacteriales</taxon>
        <taxon>Nocardiaceae</taxon>
        <taxon>Williamsia</taxon>
    </lineage>
</organism>
<feature type="compositionally biased region" description="Pro residues" evidence="1">
    <location>
        <begin position="275"/>
        <end position="287"/>
    </location>
</feature>
<evidence type="ECO:0000259" key="2">
    <source>
        <dbReference type="SMART" id="SM00894"/>
    </source>
</evidence>
<gene>
    <name evidence="3" type="ORF">GCM10007298_12080</name>
</gene>
<dbReference type="PANTHER" id="PTHR24094">
    <property type="entry name" value="SECRETED PROTEIN"/>
    <property type="match status" value="1"/>
</dbReference>
<evidence type="ECO:0000313" key="4">
    <source>
        <dbReference type="Proteomes" id="UP000632454"/>
    </source>
</evidence>
<feature type="compositionally biased region" description="Low complexity" evidence="1">
    <location>
        <begin position="258"/>
        <end position="274"/>
    </location>
</feature>
<dbReference type="EMBL" id="BMCS01000001">
    <property type="protein sequence ID" value="GGF17647.1"/>
    <property type="molecule type" value="Genomic_DNA"/>
</dbReference>
<comment type="caution">
    <text evidence="3">The sequence shown here is derived from an EMBL/GenBank/DDBJ whole genome shotgun (WGS) entry which is preliminary data.</text>
</comment>
<dbReference type="Proteomes" id="UP000632454">
    <property type="component" value="Unassembled WGS sequence"/>
</dbReference>
<feature type="region of interest" description="Disordered" evidence="1">
    <location>
        <begin position="312"/>
        <end position="339"/>
    </location>
</feature>
<feature type="domain" description="Excalibur calcium-binding" evidence="2">
    <location>
        <begin position="301"/>
        <end position="337"/>
    </location>
</feature>
<dbReference type="InterPro" id="IPR011089">
    <property type="entry name" value="GmrSD_C"/>
</dbReference>
<feature type="region of interest" description="Disordered" evidence="1">
    <location>
        <begin position="182"/>
        <end position="211"/>
    </location>
</feature>
<dbReference type="InterPro" id="IPR008613">
    <property type="entry name" value="Excalibur_Ca-bd_domain"/>
</dbReference>
<feature type="region of interest" description="Disordered" evidence="1">
    <location>
        <begin position="258"/>
        <end position="287"/>
    </location>
</feature>
<reference evidence="4" key="1">
    <citation type="journal article" date="2019" name="Int. J. Syst. Evol. Microbiol.">
        <title>The Global Catalogue of Microorganisms (GCM) 10K type strain sequencing project: providing services to taxonomists for standard genome sequencing and annotation.</title>
        <authorList>
            <consortium name="The Broad Institute Genomics Platform"/>
            <consortium name="The Broad Institute Genome Sequencing Center for Infectious Disease"/>
            <person name="Wu L."/>
            <person name="Ma J."/>
        </authorList>
    </citation>
    <scope>NUCLEOTIDE SEQUENCE [LARGE SCALE GENOMIC DNA]</scope>
    <source>
        <strain evidence="4">CCM 7855</strain>
    </source>
</reference>
<evidence type="ECO:0000313" key="3">
    <source>
        <dbReference type="EMBL" id="GGF17647.1"/>
    </source>
</evidence>
<feature type="compositionally biased region" description="Polar residues" evidence="1">
    <location>
        <begin position="191"/>
        <end position="204"/>
    </location>
</feature>
<proteinExistence type="predicted"/>
<feature type="compositionally biased region" description="Basic and acidic residues" evidence="1">
    <location>
        <begin position="326"/>
        <end position="339"/>
    </location>
</feature>
<protein>
    <submittedName>
        <fullName evidence="3">Calcium-binding protein</fullName>
    </submittedName>
</protein>
<dbReference type="SMART" id="SM00894">
    <property type="entry name" value="Excalibur"/>
    <property type="match status" value="1"/>
</dbReference>
<dbReference type="PANTHER" id="PTHR24094:SF15">
    <property type="entry name" value="AMP-DEPENDENT SYNTHETASE_LIGASE DOMAIN-CONTAINING PROTEIN-RELATED"/>
    <property type="match status" value="1"/>
</dbReference>